<proteinExistence type="inferred from homology"/>
<dbReference type="EnsemblBacteria" id="ABF39672">
    <property type="protein sequence ID" value="ABF39672"/>
    <property type="gene ID" value="Acid345_0667"/>
</dbReference>
<dbReference type="FunFam" id="3.30.300.30:FF:000007">
    <property type="entry name" value="4-coumarate--CoA ligase 2"/>
    <property type="match status" value="1"/>
</dbReference>
<comment type="similarity">
    <text evidence="1">Belongs to the ATP-dependent AMP-binding enzyme family.</text>
</comment>
<keyword evidence="6" id="KW-1185">Reference proteome</keyword>
<name>Q1ITX8_KORVE</name>
<dbReference type="HOGENOM" id="CLU_000022_59_7_0"/>
<evidence type="ECO:0000256" key="2">
    <source>
        <dbReference type="ARBA" id="ARBA00022598"/>
    </source>
</evidence>
<evidence type="ECO:0000256" key="1">
    <source>
        <dbReference type="ARBA" id="ARBA00006432"/>
    </source>
</evidence>
<dbReference type="Pfam" id="PF00501">
    <property type="entry name" value="AMP-binding"/>
    <property type="match status" value="1"/>
</dbReference>
<dbReference type="InterPro" id="IPR045851">
    <property type="entry name" value="AMP-bd_C_sf"/>
</dbReference>
<dbReference type="EMBL" id="CP000360">
    <property type="protein sequence ID" value="ABF39672.1"/>
    <property type="molecule type" value="Genomic_DNA"/>
</dbReference>
<accession>Q1ITX8</accession>
<dbReference type="Gene3D" id="3.40.50.12780">
    <property type="entry name" value="N-terminal domain of ligase-like"/>
    <property type="match status" value="1"/>
</dbReference>
<reference evidence="5 6" key="1">
    <citation type="journal article" date="2009" name="Appl. Environ. Microbiol.">
        <title>Three genomes from the phylum Acidobacteria provide insight into the lifestyles of these microorganisms in soils.</title>
        <authorList>
            <person name="Ward N.L."/>
            <person name="Challacombe J.F."/>
            <person name="Janssen P.H."/>
            <person name="Henrissat B."/>
            <person name="Coutinho P.M."/>
            <person name="Wu M."/>
            <person name="Xie G."/>
            <person name="Haft D.H."/>
            <person name="Sait M."/>
            <person name="Badger J."/>
            <person name="Barabote R.D."/>
            <person name="Bradley B."/>
            <person name="Brettin T.S."/>
            <person name="Brinkac L.M."/>
            <person name="Bruce D."/>
            <person name="Creasy T."/>
            <person name="Daugherty S.C."/>
            <person name="Davidsen T.M."/>
            <person name="DeBoy R.T."/>
            <person name="Detter J.C."/>
            <person name="Dodson R.J."/>
            <person name="Durkin A.S."/>
            <person name="Ganapathy A."/>
            <person name="Gwinn-Giglio M."/>
            <person name="Han C.S."/>
            <person name="Khouri H."/>
            <person name="Kiss H."/>
            <person name="Kothari S.P."/>
            <person name="Madupu R."/>
            <person name="Nelson K.E."/>
            <person name="Nelson W.C."/>
            <person name="Paulsen I."/>
            <person name="Penn K."/>
            <person name="Ren Q."/>
            <person name="Rosovitz M.J."/>
            <person name="Selengut J.D."/>
            <person name="Shrivastava S."/>
            <person name="Sullivan S.A."/>
            <person name="Tapia R."/>
            <person name="Thompson L.S."/>
            <person name="Watkins K.L."/>
            <person name="Yang Q."/>
            <person name="Yu C."/>
            <person name="Zafar N."/>
            <person name="Zhou L."/>
            <person name="Kuske C.R."/>
        </authorList>
    </citation>
    <scope>NUCLEOTIDE SEQUENCE [LARGE SCALE GENOMIC DNA]</scope>
    <source>
        <strain evidence="5 6">Ellin345</strain>
    </source>
</reference>
<dbReference type="KEGG" id="aba:Acid345_0667"/>
<evidence type="ECO:0000259" key="3">
    <source>
        <dbReference type="Pfam" id="PF00501"/>
    </source>
</evidence>
<gene>
    <name evidence="5" type="ordered locus">Acid345_0667</name>
</gene>
<dbReference type="Pfam" id="PF13193">
    <property type="entry name" value="AMP-binding_C"/>
    <property type="match status" value="1"/>
</dbReference>
<feature type="domain" description="AMP-dependent synthetase/ligase" evidence="3">
    <location>
        <begin position="30"/>
        <end position="395"/>
    </location>
</feature>
<sequence>MYNPFAPMHPPRTKLYADPQGKLLHDLVFATAERSPEKIAIVDTSTTPPREVTYAEYADLVERMARGLIAADIRPQQVVAIYLPNCWEFCAAFHAISYAGAVSTLLNPSYREREVRYQLENSEAVALITDGPLIHEMDLKGLPALKNVFYTRTGAGAAEPFSKLLKDRANALPWREFDPLTTLACLPYSSGTTGLPKGVMLTHANLVVNVFQTLIPGEAGALTPDDRMLCFLPLYHIYGLTVALDMMLALGGTLVLMPRFDPRRSLELLIEQQITMAPCVPPVLLNWSQQAEEGRFPKDSSLRWVKSGAAPLAPELALRFTAQTGVQIRQGYGMTEASPVTHLGFLEPEWYRPTSIGYPAAQTECRILDEYGNEVAPGECGELVMRGPQFMRGYWKADAATASVLRDGWYWSGDVARRDDEGFYFIVDRRKEMIKYCGFAVAPAEVEGVLLEHPAVRDCGVIGRPDAEHGEIPMAFIILRNPQQESPQLAEDLKDFVAQRITRYKQPREIVFTDSIPRTASGKILRRELRQRLETS</sequence>
<evidence type="ECO:0000313" key="5">
    <source>
        <dbReference type="EMBL" id="ABF39672.1"/>
    </source>
</evidence>
<keyword evidence="2 5" id="KW-0436">Ligase</keyword>
<dbReference type="STRING" id="204669.Acid345_0667"/>
<dbReference type="PANTHER" id="PTHR24096">
    <property type="entry name" value="LONG-CHAIN-FATTY-ACID--COA LIGASE"/>
    <property type="match status" value="1"/>
</dbReference>
<dbReference type="InterPro" id="IPR025110">
    <property type="entry name" value="AMP-bd_C"/>
</dbReference>
<dbReference type="eggNOG" id="COG0318">
    <property type="taxonomic scope" value="Bacteria"/>
</dbReference>
<evidence type="ECO:0000313" key="6">
    <source>
        <dbReference type="Proteomes" id="UP000002432"/>
    </source>
</evidence>
<dbReference type="SUPFAM" id="SSF56801">
    <property type="entry name" value="Acetyl-CoA synthetase-like"/>
    <property type="match status" value="1"/>
</dbReference>
<protein>
    <submittedName>
        <fullName evidence="5">AMP-dependent synthetase and ligase</fullName>
    </submittedName>
</protein>
<dbReference type="Gene3D" id="3.30.300.30">
    <property type="match status" value="1"/>
</dbReference>
<dbReference type="InterPro" id="IPR000873">
    <property type="entry name" value="AMP-dep_synth/lig_dom"/>
</dbReference>
<dbReference type="GO" id="GO:0016405">
    <property type="term" value="F:CoA-ligase activity"/>
    <property type="evidence" value="ECO:0007669"/>
    <property type="project" value="TreeGrafter"/>
</dbReference>
<dbReference type="InterPro" id="IPR020845">
    <property type="entry name" value="AMP-binding_CS"/>
</dbReference>
<organism evidence="5 6">
    <name type="scientific">Koribacter versatilis (strain Ellin345)</name>
    <dbReference type="NCBI Taxonomy" id="204669"/>
    <lineage>
        <taxon>Bacteria</taxon>
        <taxon>Pseudomonadati</taxon>
        <taxon>Acidobacteriota</taxon>
        <taxon>Terriglobia</taxon>
        <taxon>Terriglobales</taxon>
        <taxon>Candidatus Korobacteraceae</taxon>
        <taxon>Candidatus Korobacter</taxon>
    </lineage>
</organism>
<evidence type="ECO:0000259" key="4">
    <source>
        <dbReference type="Pfam" id="PF13193"/>
    </source>
</evidence>
<dbReference type="AlphaFoldDB" id="Q1ITX8"/>
<dbReference type="InterPro" id="IPR042099">
    <property type="entry name" value="ANL_N_sf"/>
</dbReference>
<dbReference type="PROSITE" id="PS00455">
    <property type="entry name" value="AMP_BINDING"/>
    <property type="match status" value="1"/>
</dbReference>
<dbReference type="PANTHER" id="PTHR24096:SF149">
    <property type="entry name" value="AMP-BINDING DOMAIN-CONTAINING PROTEIN-RELATED"/>
    <property type="match status" value="1"/>
</dbReference>
<dbReference type="Proteomes" id="UP000002432">
    <property type="component" value="Chromosome"/>
</dbReference>
<feature type="domain" description="AMP-binding enzyme C-terminal" evidence="4">
    <location>
        <begin position="445"/>
        <end position="523"/>
    </location>
</feature>